<keyword evidence="3" id="KW-1185">Reference proteome</keyword>
<dbReference type="AlphaFoldDB" id="A0A8T1T1K3"/>
<name>A0A8T1T1K3_CHESE</name>
<protein>
    <submittedName>
        <fullName evidence="2">Uncharacterized protein</fullName>
    </submittedName>
</protein>
<feature type="compositionally biased region" description="Polar residues" evidence="1">
    <location>
        <begin position="102"/>
        <end position="123"/>
    </location>
</feature>
<dbReference type="Proteomes" id="UP000765507">
    <property type="component" value="Unassembled WGS sequence"/>
</dbReference>
<feature type="region of interest" description="Disordered" evidence="1">
    <location>
        <begin position="69"/>
        <end position="131"/>
    </location>
</feature>
<proteinExistence type="predicted"/>
<comment type="caution">
    <text evidence="2">The sequence shown here is derived from an EMBL/GenBank/DDBJ whole genome shotgun (WGS) entry which is preliminary data.</text>
</comment>
<evidence type="ECO:0000256" key="1">
    <source>
        <dbReference type="SAM" id="MobiDB-lite"/>
    </source>
</evidence>
<accession>A0A8T1T1K3</accession>
<organism evidence="2 3">
    <name type="scientific">Chelydra serpentina</name>
    <name type="common">Snapping turtle</name>
    <name type="synonym">Testudo serpentina</name>
    <dbReference type="NCBI Taxonomy" id="8475"/>
    <lineage>
        <taxon>Eukaryota</taxon>
        <taxon>Metazoa</taxon>
        <taxon>Chordata</taxon>
        <taxon>Craniata</taxon>
        <taxon>Vertebrata</taxon>
        <taxon>Euteleostomi</taxon>
        <taxon>Archelosauria</taxon>
        <taxon>Testudinata</taxon>
        <taxon>Testudines</taxon>
        <taxon>Cryptodira</taxon>
        <taxon>Durocryptodira</taxon>
        <taxon>Americhelydia</taxon>
        <taxon>Chelydroidea</taxon>
        <taxon>Chelydridae</taxon>
        <taxon>Chelydra</taxon>
    </lineage>
</organism>
<reference evidence="2 3" key="1">
    <citation type="journal article" date="2020" name="G3 (Bethesda)">
        <title>Draft Genome of the Common Snapping Turtle, Chelydra serpentina, a Model for Phenotypic Plasticity in Reptiles.</title>
        <authorList>
            <person name="Das D."/>
            <person name="Singh S.K."/>
            <person name="Bierstedt J."/>
            <person name="Erickson A."/>
            <person name="Galli G.L.J."/>
            <person name="Crossley D.A. 2nd"/>
            <person name="Rhen T."/>
        </authorList>
    </citation>
    <scope>NUCLEOTIDE SEQUENCE [LARGE SCALE GENOMIC DNA]</scope>
    <source>
        <strain evidence="2">KW</strain>
    </source>
</reference>
<evidence type="ECO:0000313" key="3">
    <source>
        <dbReference type="Proteomes" id="UP000765507"/>
    </source>
</evidence>
<evidence type="ECO:0000313" key="2">
    <source>
        <dbReference type="EMBL" id="KAG6935386.1"/>
    </source>
</evidence>
<dbReference type="EMBL" id="JAHGAV010000044">
    <property type="protein sequence ID" value="KAG6935386.1"/>
    <property type="molecule type" value="Genomic_DNA"/>
</dbReference>
<gene>
    <name evidence="2" type="ORF">G0U57_014898</name>
</gene>
<sequence length="267" mass="28727">MEKEHAPRGWLGILGAKKWAVPACQASSKRDAKGRGEAGTKGRWQEFLHSGAAFPCARGESKIHRLPLHPGTGHSFPTQAPVGPVHRSGGRSPGEIELAAPASQTNKQAQDLNTNHHPTQQHLGKQGRSASAVPVPAAFISPWNRDKREASPLVGSHSLGSATLCRKLAPIPDCCEERPGSERHICKAFTISCGILQLVTILSWDISFSREAGTEKHTAQQLYKPQGASHLGRCGCLCIFSTSQLPIPTPQSRFVAAFTDDKRAGFL</sequence>